<comment type="caution">
    <text evidence="1">The sequence shown here is derived from an EMBL/GenBank/DDBJ whole genome shotgun (WGS) entry which is preliminary data.</text>
</comment>
<reference evidence="1 2" key="1">
    <citation type="submission" date="2020-07" db="EMBL/GenBank/DDBJ databases">
        <authorList>
            <person name="Pothier F. J."/>
        </authorList>
    </citation>
    <scope>NUCLEOTIDE SEQUENCE [LARGE SCALE GENOMIC DNA]</scope>
    <source>
        <strain evidence="1 2">CFBP 7900</strain>
    </source>
</reference>
<sequence length="113" mass="11758">MALIELAQADPALAVKVREEEAGSAVERKAWGALWDRLSPVTTVIGGMVLAIGMMPATSRANPININNLHVPNAHSLYIMSGNAQLIFYLTAPLSSCNSRLKGTSGGGLAVAG</sequence>
<dbReference type="InterPro" id="IPR021096">
    <property type="entry name" value="Vibrio_phage_VSK_Orf152"/>
</dbReference>
<accession>A0A6V7DJN6</accession>
<organism evidence="1 2">
    <name type="scientific">Xanthomonas hortorum pv. carotae</name>
    <dbReference type="NCBI Taxonomy" id="487904"/>
    <lineage>
        <taxon>Bacteria</taxon>
        <taxon>Pseudomonadati</taxon>
        <taxon>Pseudomonadota</taxon>
        <taxon>Gammaproteobacteria</taxon>
        <taxon>Lysobacterales</taxon>
        <taxon>Lysobacteraceae</taxon>
        <taxon>Xanthomonas</taxon>
    </lineage>
</organism>
<evidence type="ECO:0000313" key="2">
    <source>
        <dbReference type="Proteomes" id="UP000587508"/>
    </source>
</evidence>
<proteinExistence type="predicted"/>
<dbReference type="EMBL" id="CAJDKC010000003">
    <property type="protein sequence ID" value="CAD0335714.1"/>
    <property type="molecule type" value="Genomic_DNA"/>
</dbReference>
<gene>
    <name evidence="1" type="ORF">CFBP7900_22100</name>
</gene>
<name>A0A6V7DJN6_9XANT</name>
<dbReference type="EMBL" id="CAJDKC010000003">
    <property type="protein sequence ID" value="CAD0335705.1"/>
    <property type="molecule type" value="Genomic_DNA"/>
</dbReference>
<protein>
    <submittedName>
        <fullName evidence="1">Uncharacterized protein</fullName>
    </submittedName>
</protein>
<evidence type="ECO:0000313" key="1">
    <source>
        <dbReference type="EMBL" id="CAD0335705.1"/>
    </source>
</evidence>
<dbReference type="AlphaFoldDB" id="A0A6V7DJN6"/>
<dbReference type="RefSeq" id="WP_225970197.1">
    <property type="nucleotide sequence ID" value="NZ_CAJDKC010000003.1"/>
</dbReference>
<dbReference type="Proteomes" id="UP000587508">
    <property type="component" value="Unassembled WGS sequence"/>
</dbReference>
<dbReference type="Pfam" id="PF12472">
    <property type="entry name" value="DUF3693"/>
    <property type="match status" value="1"/>
</dbReference>